<accession>A0A9W9ULB3</accession>
<reference evidence="2" key="1">
    <citation type="submission" date="2022-12" db="EMBL/GenBank/DDBJ databases">
        <authorList>
            <person name="Petersen C."/>
        </authorList>
    </citation>
    <scope>NUCLEOTIDE SEQUENCE</scope>
    <source>
        <strain evidence="2">IBT 35675</strain>
    </source>
</reference>
<sequence>MLEIVFLPTRGLSGAGTLRGRASDPGGGSTGSPPDLPARPRDLPVPELQACEDKNMALLSGFPAAL</sequence>
<dbReference type="EMBL" id="JAPZBR010000007">
    <property type="protein sequence ID" value="KAJ5346676.1"/>
    <property type="molecule type" value="Genomic_DNA"/>
</dbReference>
<name>A0A9W9ULB3_PENBR</name>
<evidence type="ECO:0000256" key="1">
    <source>
        <dbReference type="SAM" id="MobiDB-lite"/>
    </source>
</evidence>
<reference evidence="2" key="2">
    <citation type="journal article" date="2023" name="IMA Fungus">
        <title>Comparative genomic study of the Penicillium genus elucidates a diverse pangenome and 15 lateral gene transfer events.</title>
        <authorList>
            <person name="Petersen C."/>
            <person name="Sorensen T."/>
            <person name="Nielsen M.R."/>
            <person name="Sondergaard T.E."/>
            <person name="Sorensen J.L."/>
            <person name="Fitzpatrick D.A."/>
            <person name="Frisvad J.C."/>
            <person name="Nielsen K.L."/>
        </authorList>
    </citation>
    <scope>NUCLEOTIDE SEQUENCE</scope>
    <source>
        <strain evidence="2">IBT 35675</strain>
    </source>
</reference>
<evidence type="ECO:0000313" key="3">
    <source>
        <dbReference type="Proteomes" id="UP001148299"/>
    </source>
</evidence>
<comment type="caution">
    <text evidence="2">The sequence shown here is derived from an EMBL/GenBank/DDBJ whole genome shotgun (WGS) entry which is preliminary data.</text>
</comment>
<evidence type="ECO:0000313" key="2">
    <source>
        <dbReference type="EMBL" id="KAJ5346676.1"/>
    </source>
</evidence>
<protein>
    <submittedName>
        <fullName evidence="2">Uncharacterized protein</fullName>
    </submittedName>
</protein>
<dbReference type="AlphaFoldDB" id="A0A9W9ULB3"/>
<gene>
    <name evidence="2" type="ORF">N7541_009158</name>
</gene>
<dbReference type="Proteomes" id="UP001148299">
    <property type="component" value="Unassembled WGS sequence"/>
</dbReference>
<organism evidence="2 3">
    <name type="scientific">Penicillium brevicompactum</name>
    <dbReference type="NCBI Taxonomy" id="5074"/>
    <lineage>
        <taxon>Eukaryota</taxon>
        <taxon>Fungi</taxon>
        <taxon>Dikarya</taxon>
        <taxon>Ascomycota</taxon>
        <taxon>Pezizomycotina</taxon>
        <taxon>Eurotiomycetes</taxon>
        <taxon>Eurotiomycetidae</taxon>
        <taxon>Eurotiales</taxon>
        <taxon>Aspergillaceae</taxon>
        <taxon>Penicillium</taxon>
    </lineage>
</organism>
<proteinExistence type="predicted"/>
<keyword evidence="3" id="KW-1185">Reference proteome</keyword>
<feature type="region of interest" description="Disordered" evidence="1">
    <location>
        <begin position="12"/>
        <end position="43"/>
    </location>
</feature>